<feature type="compositionally biased region" description="Polar residues" evidence="1">
    <location>
        <begin position="274"/>
        <end position="295"/>
    </location>
</feature>
<reference evidence="2 3" key="1">
    <citation type="submission" date="2019-04" db="EMBL/GenBank/DDBJ databases">
        <authorList>
            <consortium name="DOE Joint Genome Institute"/>
            <person name="Mondo S."/>
            <person name="Kjaerbolling I."/>
            <person name="Vesth T."/>
            <person name="Frisvad J.C."/>
            <person name="Nybo J.L."/>
            <person name="Theobald S."/>
            <person name="Kildgaard S."/>
            <person name="Isbrandt T."/>
            <person name="Kuo A."/>
            <person name="Sato A."/>
            <person name="Lyhne E.K."/>
            <person name="Kogle M.E."/>
            <person name="Wiebenga A."/>
            <person name="Kun R.S."/>
            <person name="Lubbers R.J."/>
            <person name="Makela M.R."/>
            <person name="Barry K."/>
            <person name="Chovatia M."/>
            <person name="Clum A."/>
            <person name="Daum C."/>
            <person name="Haridas S."/>
            <person name="He G."/>
            <person name="LaButti K."/>
            <person name="Lipzen A."/>
            <person name="Riley R."/>
            <person name="Salamov A."/>
            <person name="Simmons B.A."/>
            <person name="Magnuson J.K."/>
            <person name="Henrissat B."/>
            <person name="Mortensen U.H."/>
            <person name="Larsen T.O."/>
            <person name="Devries R.P."/>
            <person name="Grigoriev I.V."/>
            <person name="Machida M."/>
            <person name="Baker S.E."/>
            <person name="Andersen M.R."/>
            <person name="Cantor M.N."/>
            <person name="Hua S.X."/>
        </authorList>
    </citation>
    <scope>NUCLEOTIDE SEQUENCE [LARGE SCALE GENOMIC DNA]</scope>
    <source>
        <strain evidence="2 3">CBS 119388</strain>
    </source>
</reference>
<gene>
    <name evidence="2" type="ORF">BDV37DRAFT_11333</name>
</gene>
<organism evidence="2 3">
    <name type="scientific">Aspergillus pseudonomiae</name>
    <dbReference type="NCBI Taxonomy" id="1506151"/>
    <lineage>
        <taxon>Eukaryota</taxon>
        <taxon>Fungi</taxon>
        <taxon>Dikarya</taxon>
        <taxon>Ascomycota</taxon>
        <taxon>Pezizomycotina</taxon>
        <taxon>Eurotiomycetes</taxon>
        <taxon>Eurotiomycetidae</taxon>
        <taxon>Eurotiales</taxon>
        <taxon>Aspergillaceae</taxon>
        <taxon>Aspergillus</taxon>
        <taxon>Aspergillus subgen. Circumdati</taxon>
    </lineage>
</organism>
<feature type="region of interest" description="Disordered" evidence="1">
    <location>
        <begin position="1"/>
        <end position="31"/>
    </location>
</feature>
<evidence type="ECO:0000313" key="2">
    <source>
        <dbReference type="EMBL" id="KAE8399119.1"/>
    </source>
</evidence>
<feature type="compositionally biased region" description="Low complexity" evidence="1">
    <location>
        <begin position="461"/>
        <end position="476"/>
    </location>
</feature>
<feature type="compositionally biased region" description="Polar residues" evidence="1">
    <location>
        <begin position="311"/>
        <end position="347"/>
    </location>
</feature>
<dbReference type="EMBL" id="ML736840">
    <property type="protein sequence ID" value="KAE8399119.1"/>
    <property type="molecule type" value="Genomic_DNA"/>
</dbReference>
<evidence type="ECO:0000313" key="3">
    <source>
        <dbReference type="Proteomes" id="UP000325579"/>
    </source>
</evidence>
<feature type="compositionally biased region" description="Polar residues" evidence="1">
    <location>
        <begin position="376"/>
        <end position="387"/>
    </location>
</feature>
<dbReference type="AlphaFoldDB" id="A0A5N7CYS1"/>
<feature type="region of interest" description="Disordered" evidence="1">
    <location>
        <begin position="376"/>
        <end position="417"/>
    </location>
</feature>
<name>A0A5N7CYS1_9EURO</name>
<proteinExistence type="predicted"/>
<feature type="region of interest" description="Disordered" evidence="1">
    <location>
        <begin position="311"/>
        <end position="355"/>
    </location>
</feature>
<feature type="region of interest" description="Disordered" evidence="1">
    <location>
        <begin position="126"/>
        <end position="295"/>
    </location>
</feature>
<sequence>MDPEKAERLSRLQMEDLGTARREHISTTDNRKVKKARLEDIEATRLSNQPGTEAQRLAEQNRQQLTEWKNVFKKLGDTLDLENLDDLLNGQSHRLQLRAALHGSGNYDSGRSSKTTDDYPKISEALHSASTRGFRTRGRGGGIAGTRGRGDVRVVSGRTPSGTSDRAPASKPGHHVPQTSGVRKTSLDPALEINSSGSSGKGREKQAQNKPLYQSGKKRGYDERSQMSTVVKTRRPIAPSAVSSRESRMAQSSTTRKAALPNTKAVASHGEPASVTTPTKTPQEDQMPQLSTTQVTAKPVISDAINQNAESTLVSSEATSKDQSASETDPNRTSSEVLLDLSSTPPTKVSLASDDNLVMSPSLQELKGLEFMQSLPSTPESISSHVSQMPECEDPSKSTISVERSPAITQADEDGPYDKFQRDIEMLCKLMASTSLSNKHRESLVECKAELEAKLQSFQRTSTLTTTSPEPSAESATRGESDLSGSQNRNSPSLLSRLNVTAAPFVPSRPDMSPTPTRARARSVSFAVYPGHIFGDHLLPGRREHRAAVHPKETHIFGDHVLPGRRQVSESSSTQIKFSIPRKTPVLPNLKIPGFEGREEPALDSLHPLGDTQQILLHTGPTNKVIRKSGAPEDQLQQSIHAPKENKTPMNLSGAQALGGLQASIYAVHEKSKPIR</sequence>
<dbReference type="GeneID" id="43663109"/>
<evidence type="ECO:0000256" key="1">
    <source>
        <dbReference type="SAM" id="MobiDB-lite"/>
    </source>
</evidence>
<dbReference type="RefSeq" id="XP_031936438.1">
    <property type="nucleotide sequence ID" value="XM_032078418.1"/>
</dbReference>
<dbReference type="Proteomes" id="UP000325579">
    <property type="component" value="Unassembled WGS sequence"/>
</dbReference>
<protein>
    <submittedName>
        <fullName evidence="2">Uncharacterized protein</fullName>
    </submittedName>
</protein>
<feature type="compositionally biased region" description="Polar residues" evidence="1">
    <location>
        <begin position="483"/>
        <end position="495"/>
    </location>
</feature>
<feature type="compositionally biased region" description="Polar residues" evidence="1">
    <location>
        <begin position="241"/>
        <end position="256"/>
    </location>
</feature>
<keyword evidence="3" id="KW-1185">Reference proteome</keyword>
<feature type="region of interest" description="Disordered" evidence="1">
    <location>
        <begin position="460"/>
        <end position="495"/>
    </location>
</feature>
<accession>A0A5N7CYS1</accession>
<dbReference type="OrthoDB" id="5372553at2759"/>